<protein>
    <recommendedName>
        <fullName evidence="3">IS6 family transposase</fullName>
    </recommendedName>
</protein>
<sequence>MLGGDWTDGTMTDFKWRHFQGDVILWAVRWYCRYPISYESMKNLGAAIE</sequence>
<dbReference type="Proteomes" id="UP001319889">
    <property type="component" value="Plasmid pNUITMVK11-2"/>
</dbReference>
<keyword evidence="1" id="KW-0614">Plasmid</keyword>
<proteinExistence type="predicted"/>
<dbReference type="EMBL" id="AP025168">
    <property type="protein sequence ID" value="BDB32565.1"/>
    <property type="molecule type" value="Genomic_DNA"/>
</dbReference>
<evidence type="ECO:0008006" key="3">
    <source>
        <dbReference type="Google" id="ProtNLM"/>
    </source>
</evidence>
<accession>A0AB33IQK0</accession>
<dbReference type="AlphaFoldDB" id="A0AB33IQK0"/>
<organism evidence="1 2">
    <name type="scientific">Klebsiella quasipneumoniae</name>
    <dbReference type="NCBI Taxonomy" id="1463165"/>
    <lineage>
        <taxon>Bacteria</taxon>
        <taxon>Pseudomonadati</taxon>
        <taxon>Pseudomonadota</taxon>
        <taxon>Gammaproteobacteria</taxon>
        <taxon>Enterobacterales</taxon>
        <taxon>Enterobacteriaceae</taxon>
        <taxon>Klebsiella/Raoultella group</taxon>
        <taxon>Klebsiella</taxon>
        <taxon>Klebsiella pneumoniae complex</taxon>
    </lineage>
</organism>
<geneLocation type="plasmid" evidence="1 2">
    <name>pNUITMVK11-2</name>
</geneLocation>
<reference evidence="1 2" key="1">
    <citation type="submission" date="2021-09" db="EMBL/GenBank/DDBJ databases">
        <title>Whole genome sequencing of antimicrobial-resistant bacteria isolated from aquatic animals, plants, and environment in Asia.</title>
        <authorList>
            <person name="Hirabayashi A."/>
            <person name="Suzuki M."/>
        </authorList>
    </citation>
    <scope>NUCLEOTIDE SEQUENCE [LARGE SCALE GENOMIC DNA]</scope>
    <source>
        <strain evidence="1 2">NUITM-VK11</strain>
        <plasmid evidence="1 2">pNUITMVK11-2</plasmid>
    </source>
</reference>
<evidence type="ECO:0000313" key="1">
    <source>
        <dbReference type="EMBL" id="BDB32565.1"/>
    </source>
</evidence>
<name>A0AB33IQK0_9ENTR</name>
<gene>
    <name evidence="1" type="ORF">NUITMVK11_4240</name>
</gene>
<evidence type="ECO:0000313" key="2">
    <source>
        <dbReference type="Proteomes" id="UP001319889"/>
    </source>
</evidence>